<feature type="domain" description="Probable transposase IS891/IS1136/IS1341" evidence="6">
    <location>
        <begin position="164"/>
        <end position="281"/>
    </location>
</feature>
<evidence type="ECO:0000256" key="3">
    <source>
        <dbReference type="ARBA" id="ARBA00022578"/>
    </source>
</evidence>
<keyword evidence="5" id="KW-0233">DNA recombination</keyword>
<organism evidence="8 9">
    <name type="scientific">Cohnella silvisoli</name>
    <dbReference type="NCBI Taxonomy" id="2873699"/>
    <lineage>
        <taxon>Bacteria</taxon>
        <taxon>Bacillati</taxon>
        <taxon>Bacillota</taxon>
        <taxon>Bacilli</taxon>
        <taxon>Bacillales</taxon>
        <taxon>Paenibacillaceae</taxon>
        <taxon>Cohnella</taxon>
    </lineage>
</organism>
<dbReference type="NCBIfam" id="NF040570">
    <property type="entry name" value="guided_TnpB"/>
    <property type="match status" value="1"/>
</dbReference>
<evidence type="ECO:0000256" key="4">
    <source>
        <dbReference type="ARBA" id="ARBA00023125"/>
    </source>
</evidence>
<evidence type="ECO:0000313" key="9">
    <source>
        <dbReference type="Proteomes" id="UP001493487"/>
    </source>
</evidence>
<name>A0ABV1KRZ7_9BACL</name>
<dbReference type="EMBL" id="JASKHM010000004">
    <property type="protein sequence ID" value="MEQ4482537.1"/>
    <property type="molecule type" value="Genomic_DNA"/>
</dbReference>
<evidence type="ECO:0000256" key="2">
    <source>
        <dbReference type="ARBA" id="ARBA00011044"/>
    </source>
</evidence>
<protein>
    <submittedName>
        <fullName evidence="8">Transposase</fullName>
    </submittedName>
</protein>
<feature type="domain" description="Cas12f1-like TNB" evidence="7">
    <location>
        <begin position="303"/>
        <end position="365"/>
    </location>
</feature>
<dbReference type="RefSeq" id="WP_349403236.1">
    <property type="nucleotide sequence ID" value="NZ_JASKHM010000004.1"/>
</dbReference>
<accession>A0ABV1KRZ7</accession>
<dbReference type="InterPro" id="IPR051399">
    <property type="entry name" value="RNA-guided_DNA_endo/Transpos"/>
</dbReference>
<dbReference type="Proteomes" id="UP001493487">
    <property type="component" value="Unassembled WGS sequence"/>
</dbReference>
<keyword evidence="3" id="KW-0815">Transposition</keyword>
<sequence length="389" mass="44681">MIRCLKTAFQASKADLERLFACNRISAEIWNQCLLIAKHYALQHDGKWIGKTDLQAALKNQFPLHSQSVQAVCHKYLFARDSAKQAKNQGLANKYPYKNKKHFNTKWVDQSFKIEGNTLTLSLGIQNGKRLQPIRITVPDLPDADIKEIELVFDRKLMVSMSYDDGRSVSVNQGNQVAGVDLGEIHSIAATTTENKSIIITGRKARSIHRLRNKKLAELQKLMSKCKKGSLQWKKYKRAKMYMLSKSERQLNDVIHKTTKQFAEWCKENEVKEVVVGEVEGVQRNTKKKKRKTVTQKLSNWSFGKIQKQLAYKLEEQGTSVRTIDESYTSQQCPCCGRRKKTSTRNYKCSCGYREHRDIHGSKGILSKHLHGDIRYLGETQTIKYLRIA</sequence>
<dbReference type="InterPro" id="IPR001959">
    <property type="entry name" value="Transposase"/>
</dbReference>
<gene>
    <name evidence="8" type="ORF">QJS35_09040</name>
</gene>
<comment type="caution">
    <text evidence="8">The sequence shown here is derived from an EMBL/GenBank/DDBJ whole genome shotgun (WGS) entry which is preliminary data.</text>
</comment>
<evidence type="ECO:0000313" key="8">
    <source>
        <dbReference type="EMBL" id="MEQ4482537.1"/>
    </source>
</evidence>
<proteinExistence type="inferred from homology"/>
<dbReference type="PANTHER" id="PTHR30405:SF11">
    <property type="entry name" value="RNA-GUIDED DNA ENDONUCLEASE RV2885C-RELATED"/>
    <property type="match status" value="1"/>
</dbReference>
<evidence type="ECO:0000256" key="1">
    <source>
        <dbReference type="ARBA" id="ARBA00008761"/>
    </source>
</evidence>
<evidence type="ECO:0000256" key="5">
    <source>
        <dbReference type="ARBA" id="ARBA00023172"/>
    </source>
</evidence>
<evidence type="ECO:0000259" key="7">
    <source>
        <dbReference type="Pfam" id="PF07282"/>
    </source>
</evidence>
<evidence type="ECO:0000259" key="6">
    <source>
        <dbReference type="Pfam" id="PF01385"/>
    </source>
</evidence>
<reference evidence="8 9" key="1">
    <citation type="journal article" date="2023" name="Genome Announc.">
        <title>Pan-Genome Analyses of the Genus Cohnella and Proposal of the Novel Species Cohnella silvisoli sp. nov., Isolated from Forest Soil.</title>
        <authorList>
            <person name="Wang C."/>
            <person name="Mao L."/>
            <person name="Bao G."/>
            <person name="Zhu H."/>
        </authorList>
    </citation>
    <scope>NUCLEOTIDE SEQUENCE [LARGE SCALE GENOMIC DNA]</scope>
    <source>
        <strain evidence="8 9">NL03-T5-1</strain>
    </source>
</reference>
<dbReference type="Pfam" id="PF01385">
    <property type="entry name" value="OrfB_IS605"/>
    <property type="match status" value="1"/>
</dbReference>
<dbReference type="InterPro" id="IPR010095">
    <property type="entry name" value="Cas12f1-like_TNB"/>
</dbReference>
<dbReference type="NCBIfam" id="TIGR01766">
    <property type="entry name" value="IS200/IS605 family accessory protein TnpB-like domain"/>
    <property type="match status" value="1"/>
</dbReference>
<keyword evidence="9" id="KW-1185">Reference proteome</keyword>
<comment type="similarity">
    <text evidence="2">In the N-terminal section; belongs to the transposase 2 family.</text>
</comment>
<keyword evidence="4" id="KW-0238">DNA-binding</keyword>
<comment type="similarity">
    <text evidence="1">In the C-terminal section; belongs to the transposase 35 family.</text>
</comment>
<dbReference type="Pfam" id="PF07282">
    <property type="entry name" value="Cas12f1-like_TNB"/>
    <property type="match status" value="1"/>
</dbReference>
<dbReference type="PANTHER" id="PTHR30405">
    <property type="entry name" value="TRANSPOSASE"/>
    <property type="match status" value="1"/>
</dbReference>